<dbReference type="STRING" id="1797263.A2397_02275"/>
<reference evidence="2 3" key="1">
    <citation type="journal article" date="2016" name="Nat. Commun.">
        <title>Thousands of microbial genomes shed light on interconnected biogeochemical processes in an aquifer system.</title>
        <authorList>
            <person name="Anantharaman K."/>
            <person name="Brown C.T."/>
            <person name="Hug L.A."/>
            <person name="Sharon I."/>
            <person name="Castelle C.J."/>
            <person name="Probst A.J."/>
            <person name="Thomas B.C."/>
            <person name="Singh A."/>
            <person name="Wilkins M.J."/>
            <person name="Karaoz U."/>
            <person name="Brodie E.L."/>
            <person name="Williams K.H."/>
            <person name="Hubbard S.S."/>
            <person name="Banfield J.F."/>
        </authorList>
    </citation>
    <scope>NUCLEOTIDE SEQUENCE [LARGE SCALE GENOMIC DNA]</scope>
</reference>
<feature type="region of interest" description="Disordered" evidence="1">
    <location>
        <begin position="94"/>
        <end position="115"/>
    </location>
</feature>
<evidence type="ECO:0000313" key="3">
    <source>
        <dbReference type="Proteomes" id="UP000176424"/>
    </source>
</evidence>
<dbReference type="Proteomes" id="UP000176424">
    <property type="component" value="Unassembled WGS sequence"/>
</dbReference>
<gene>
    <name evidence="2" type="ORF">A2397_02275</name>
</gene>
<accession>A0A1F4ZSY9</accession>
<dbReference type="AlphaFoldDB" id="A0A1F4ZSY9"/>
<feature type="compositionally biased region" description="Low complexity" evidence="1">
    <location>
        <begin position="32"/>
        <end position="41"/>
    </location>
</feature>
<proteinExistence type="predicted"/>
<sequence>MTDRLRDLSLSESALKTLANYSQSRGEEFNHTTTRLKTTSPRTHRSTQELIRLSDSQLKAGFANPELVVRLIAEFDFRCLEWLLSTQLINQKQKDKARQKLTETEKITRPWRSGR</sequence>
<evidence type="ECO:0000256" key="1">
    <source>
        <dbReference type="SAM" id="MobiDB-lite"/>
    </source>
</evidence>
<protein>
    <submittedName>
        <fullName evidence="2">Uncharacterized protein</fullName>
    </submittedName>
</protein>
<feature type="region of interest" description="Disordered" evidence="1">
    <location>
        <begin position="22"/>
        <end position="48"/>
    </location>
</feature>
<feature type="compositionally biased region" description="Basic and acidic residues" evidence="1">
    <location>
        <begin position="94"/>
        <end position="108"/>
    </location>
</feature>
<name>A0A1F4ZSY9_9BACT</name>
<dbReference type="EMBL" id="MEXR01000032">
    <property type="protein sequence ID" value="OGD09491.1"/>
    <property type="molecule type" value="Genomic_DNA"/>
</dbReference>
<evidence type="ECO:0000313" key="2">
    <source>
        <dbReference type="EMBL" id="OGD09491.1"/>
    </source>
</evidence>
<organism evidence="2 3">
    <name type="scientific">Candidatus Amesbacteria bacterium RIFOXYB1_FULL_44_23</name>
    <dbReference type="NCBI Taxonomy" id="1797263"/>
    <lineage>
        <taxon>Bacteria</taxon>
        <taxon>Candidatus Amesiibacteriota</taxon>
    </lineage>
</organism>
<comment type="caution">
    <text evidence="2">The sequence shown here is derived from an EMBL/GenBank/DDBJ whole genome shotgun (WGS) entry which is preliminary data.</text>
</comment>